<proteinExistence type="predicted"/>
<organism evidence="3 4">
    <name type="scientific">Chromobacterium sphagni</name>
    <dbReference type="NCBI Taxonomy" id="1903179"/>
    <lineage>
        <taxon>Bacteria</taxon>
        <taxon>Pseudomonadati</taxon>
        <taxon>Pseudomonadota</taxon>
        <taxon>Betaproteobacteria</taxon>
        <taxon>Neisseriales</taxon>
        <taxon>Chromobacteriaceae</taxon>
        <taxon>Chromobacterium</taxon>
    </lineage>
</organism>
<dbReference type="SMART" id="SM00062">
    <property type="entry name" value="PBPb"/>
    <property type="match status" value="1"/>
</dbReference>
<dbReference type="InterPro" id="IPR001638">
    <property type="entry name" value="Solute-binding_3/MltF_N"/>
</dbReference>
<dbReference type="SUPFAM" id="SSF53850">
    <property type="entry name" value="Periplasmic binding protein-like II"/>
    <property type="match status" value="1"/>
</dbReference>
<sequence length="245" mass="27344">MAAGLCPRPLSVGWDQWPPFHYRTTQGRMAGYAVEVLNAAAQRLGCTLEYRQTPWPRTLQQLQTGQLDIAMQALKTPARERFAWFASGYSPTFIRFWARAERVDRWKVRRLEDIGRLGPLTLGVTRGDSFGPQLDAWLRAPPANVRVEVGGELEGNLRKLQLGRVDLLLASGNAARGILSGLPAKPAVAPLALSWYVGDAYFVFSRGSVPEPLFRAFDGALREMKRDGTLPAIYRRNFAEAYPVD</sequence>
<evidence type="ECO:0000313" key="4">
    <source>
        <dbReference type="Proteomes" id="UP000180088"/>
    </source>
</evidence>
<dbReference type="Proteomes" id="UP000180088">
    <property type="component" value="Unassembled WGS sequence"/>
</dbReference>
<evidence type="ECO:0000259" key="2">
    <source>
        <dbReference type="SMART" id="SM00062"/>
    </source>
</evidence>
<dbReference type="PANTHER" id="PTHR35936">
    <property type="entry name" value="MEMBRANE-BOUND LYTIC MUREIN TRANSGLYCOSYLASE F"/>
    <property type="match status" value="1"/>
</dbReference>
<dbReference type="EMBL" id="MKCS01000002">
    <property type="protein sequence ID" value="OHX11299.1"/>
    <property type="molecule type" value="Genomic_DNA"/>
</dbReference>
<evidence type="ECO:0000256" key="1">
    <source>
        <dbReference type="ARBA" id="ARBA00022729"/>
    </source>
</evidence>
<reference evidence="3 4" key="1">
    <citation type="submission" date="2016-09" db="EMBL/GenBank/DDBJ databases">
        <title>Chromobacterium muskegensis sp. nov., an insecticidal bacterium isolated from Sphagnum bogs.</title>
        <authorList>
            <person name="Sparks M.E."/>
            <person name="Blackburn M.B."/>
            <person name="Gundersen-Rindal D.E."/>
            <person name="Mitchell A."/>
            <person name="Farrar R."/>
            <person name="Kuhar D."/>
        </authorList>
    </citation>
    <scope>NUCLEOTIDE SEQUENCE [LARGE SCALE GENOMIC DNA]</scope>
    <source>
        <strain evidence="3 4">37-2</strain>
    </source>
</reference>
<keyword evidence="1" id="KW-0732">Signal</keyword>
<dbReference type="STRING" id="1903179.BI347_16570"/>
<accession>A0A1S1WVM6</accession>
<feature type="domain" description="Solute-binding protein family 3/N-terminal" evidence="2">
    <location>
        <begin position="9"/>
        <end position="241"/>
    </location>
</feature>
<dbReference type="AlphaFoldDB" id="A0A1S1WVM6"/>
<evidence type="ECO:0000313" key="3">
    <source>
        <dbReference type="EMBL" id="OHX11299.1"/>
    </source>
</evidence>
<dbReference type="Gene3D" id="3.40.190.10">
    <property type="entry name" value="Periplasmic binding protein-like II"/>
    <property type="match status" value="2"/>
</dbReference>
<name>A0A1S1WVM6_9NEIS</name>
<protein>
    <recommendedName>
        <fullName evidence="2">Solute-binding protein family 3/N-terminal domain-containing protein</fullName>
    </recommendedName>
</protein>
<gene>
    <name evidence="3" type="ORF">BI347_16570</name>
</gene>
<dbReference type="Pfam" id="PF00497">
    <property type="entry name" value="SBP_bac_3"/>
    <property type="match status" value="1"/>
</dbReference>
<dbReference type="PANTHER" id="PTHR35936:SF35">
    <property type="entry name" value="L-CYSTINE-BINDING PROTEIN TCYJ"/>
    <property type="match status" value="1"/>
</dbReference>
<comment type="caution">
    <text evidence="3">The sequence shown here is derived from an EMBL/GenBank/DDBJ whole genome shotgun (WGS) entry which is preliminary data.</text>
</comment>